<dbReference type="Pfam" id="PF13607">
    <property type="entry name" value="Succ_CoA_lig"/>
    <property type="match status" value="1"/>
</dbReference>
<feature type="compositionally biased region" description="Low complexity" evidence="2">
    <location>
        <begin position="625"/>
        <end position="643"/>
    </location>
</feature>
<accession>A0ABV4UII4</accession>
<organism evidence="5 6">
    <name type="scientific">Arthrobacter halodurans</name>
    <dbReference type="NCBI Taxonomy" id="516699"/>
    <lineage>
        <taxon>Bacteria</taxon>
        <taxon>Bacillati</taxon>
        <taxon>Actinomycetota</taxon>
        <taxon>Actinomycetes</taxon>
        <taxon>Micrococcales</taxon>
        <taxon>Micrococcaceae</taxon>
        <taxon>Arthrobacter</taxon>
    </lineage>
</organism>
<dbReference type="GO" id="GO:0016746">
    <property type="term" value="F:acyltransferase activity"/>
    <property type="evidence" value="ECO:0007669"/>
    <property type="project" value="UniProtKB-KW"/>
</dbReference>
<dbReference type="SUPFAM" id="SSF51735">
    <property type="entry name" value="NAD(P)-binding Rossmann-fold domains"/>
    <property type="match status" value="1"/>
</dbReference>
<dbReference type="EMBL" id="JBHDLJ010000001">
    <property type="protein sequence ID" value="MFB0833329.1"/>
    <property type="molecule type" value="Genomic_DNA"/>
</dbReference>
<evidence type="ECO:0000256" key="1">
    <source>
        <dbReference type="PROSITE-ProRule" id="PRU00409"/>
    </source>
</evidence>
<dbReference type="PANTHER" id="PTHR42793:SF1">
    <property type="entry name" value="PEPTIDYL-LYSINE N-ACETYLTRANSFERASE PATZ"/>
    <property type="match status" value="1"/>
</dbReference>
<feature type="domain" description="ATP-grasp" evidence="3">
    <location>
        <begin position="714"/>
        <end position="924"/>
    </location>
</feature>
<dbReference type="InterPro" id="IPR016102">
    <property type="entry name" value="Succinyl-CoA_synth-like"/>
</dbReference>
<dbReference type="CDD" id="cd04301">
    <property type="entry name" value="NAT_SF"/>
    <property type="match status" value="1"/>
</dbReference>
<dbReference type="PROSITE" id="PS51186">
    <property type="entry name" value="GNAT"/>
    <property type="match status" value="1"/>
</dbReference>
<dbReference type="RefSeq" id="WP_373970487.1">
    <property type="nucleotide sequence ID" value="NZ_JBHDLJ010000001.1"/>
</dbReference>
<evidence type="ECO:0000313" key="5">
    <source>
        <dbReference type="EMBL" id="MFB0833329.1"/>
    </source>
</evidence>
<keyword evidence="5" id="KW-0012">Acyltransferase</keyword>
<dbReference type="InterPro" id="IPR036291">
    <property type="entry name" value="NAD(P)-bd_dom_sf"/>
</dbReference>
<dbReference type="InterPro" id="IPR013815">
    <property type="entry name" value="ATP_grasp_subdomain_1"/>
</dbReference>
<dbReference type="Gene3D" id="3.40.50.720">
    <property type="entry name" value="NAD(P)-binding Rossmann-like Domain"/>
    <property type="match status" value="1"/>
</dbReference>
<evidence type="ECO:0000259" key="3">
    <source>
        <dbReference type="PROSITE" id="PS50975"/>
    </source>
</evidence>
<dbReference type="InterPro" id="IPR016181">
    <property type="entry name" value="Acyl_CoA_acyltransferase"/>
</dbReference>
<gene>
    <name evidence="5" type="ORF">ACETWP_01905</name>
</gene>
<dbReference type="Gene3D" id="3.30.1490.20">
    <property type="entry name" value="ATP-grasp fold, A domain"/>
    <property type="match status" value="1"/>
</dbReference>
<dbReference type="Pfam" id="PF13380">
    <property type="entry name" value="CoA_binding_2"/>
    <property type="match status" value="1"/>
</dbReference>
<evidence type="ECO:0000313" key="6">
    <source>
        <dbReference type="Proteomes" id="UP001575652"/>
    </source>
</evidence>
<evidence type="ECO:0000256" key="2">
    <source>
        <dbReference type="SAM" id="MobiDB-lite"/>
    </source>
</evidence>
<dbReference type="SUPFAM" id="SSF55729">
    <property type="entry name" value="Acyl-CoA N-acyltransferases (Nat)"/>
    <property type="match status" value="1"/>
</dbReference>
<dbReference type="Pfam" id="PF13549">
    <property type="entry name" value="ATP-grasp_5"/>
    <property type="match status" value="1"/>
</dbReference>
<dbReference type="Proteomes" id="UP001575652">
    <property type="component" value="Unassembled WGS sequence"/>
</dbReference>
<dbReference type="Gene3D" id="3.40.50.261">
    <property type="entry name" value="Succinyl-CoA synthetase domains"/>
    <property type="match status" value="2"/>
</dbReference>
<dbReference type="InterPro" id="IPR003781">
    <property type="entry name" value="CoA-bd"/>
</dbReference>
<dbReference type="InterPro" id="IPR000182">
    <property type="entry name" value="GNAT_dom"/>
</dbReference>
<comment type="caution">
    <text evidence="5">The sequence shown here is derived from an EMBL/GenBank/DDBJ whole genome shotgun (WGS) entry which is preliminary data.</text>
</comment>
<dbReference type="PROSITE" id="PS50975">
    <property type="entry name" value="ATP_GRASP"/>
    <property type="match status" value="1"/>
</dbReference>
<dbReference type="SUPFAM" id="SSF56059">
    <property type="entry name" value="Glutathione synthetase ATP-binding domain-like"/>
    <property type="match status" value="1"/>
</dbReference>
<dbReference type="InterPro" id="IPR011761">
    <property type="entry name" value="ATP-grasp"/>
</dbReference>
<protein>
    <submittedName>
        <fullName evidence="5">GNAT family N-acetyltransferase</fullName>
        <ecNumber evidence="5">2.3.1.-</ecNumber>
    </submittedName>
</protein>
<keyword evidence="1" id="KW-0067">ATP-binding</keyword>
<feature type="region of interest" description="Disordered" evidence="2">
    <location>
        <begin position="609"/>
        <end position="647"/>
    </location>
</feature>
<dbReference type="Pfam" id="PF00583">
    <property type="entry name" value="Acetyltransf_1"/>
    <property type="match status" value="1"/>
</dbReference>
<keyword evidence="5" id="KW-0808">Transferase</keyword>
<dbReference type="Gene3D" id="3.30.470.20">
    <property type="entry name" value="ATP-grasp fold, B domain"/>
    <property type="match status" value="1"/>
</dbReference>
<dbReference type="InterPro" id="IPR032875">
    <property type="entry name" value="Succ_CoA_lig_flav_dom"/>
</dbReference>
<dbReference type="SUPFAM" id="SSF52210">
    <property type="entry name" value="Succinyl-CoA synthetase domains"/>
    <property type="match status" value="2"/>
</dbReference>
<evidence type="ECO:0000259" key="4">
    <source>
        <dbReference type="PROSITE" id="PS51186"/>
    </source>
</evidence>
<dbReference type="PANTHER" id="PTHR42793">
    <property type="entry name" value="COA BINDING DOMAIN CONTAINING PROTEIN"/>
    <property type="match status" value="1"/>
</dbReference>
<proteinExistence type="predicted"/>
<dbReference type="EC" id="2.3.1.-" evidence="5"/>
<dbReference type="Gene3D" id="3.40.630.30">
    <property type="match status" value="1"/>
</dbReference>
<dbReference type="SMART" id="SM00881">
    <property type="entry name" value="CoA_binding"/>
    <property type="match status" value="1"/>
</dbReference>
<sequence length="931" mass="98488">MVDQTGNVEYPAHWEADVVLRDGSTGHLRPISPSDAEALQRLHTGQSEASIYLRFFTYKSKLTPKELIRFTQVDHRDRVALVVLRGGDIIGVGRYDRLDDPEEAEVAFNIADSSQGKGVGSILLEHLAAAARENGIERFSAEVLPENRKMLAVFAEAGYEVKRRFDDGVVMLEFPIDPTDKSRAVMESREHRAEARSLGDLLAPRSVAVIGASREWGSVGYTLLENIIEGGYTGAVYGINPEALELAGMMSYATLAEVPGPVDLAVVAVPQEELEGVVADCAATGVRGLLVVTGRFPDGAGDGLRRQRELVRTARSNGMRLIGPASLGIVNTDPDVSLNASMAPGMPQRGSLGLFSQSAAIGVLLYAAASRRGVGVSSIVSAGNRADVSGNDAMQFWEDDPRTSAVGLYLESFGNPRKFSRIARRLARSKPVIVAKSDVMGLRLPPGHAVRTSQAPLGAVDAMLRQSGVIRVQTNEQLMDVAQIVASQPLPAGNGIAVVANSDALASVVADGAAQQGLDVVVLDDALALDDGQSRALPRLAETVLRALRDPGVHAAVVALLPSPGVTVDALARTLRDCSAASGKPVVAAFTGILDASIPAEGLLAAAPGERGAADAKPARPAPEPAASAAPDPADPEAAPGAPLQHALPSFASPGQALAALGAVVRYAQWRRRDFGEPVDSPGIDRDRAEDLVRAHQERVTGTDLLRLGGAEAAELLACYGIRVLESVPFDDDDAAVEAADRLGWPVAIKATDEHLRHRLDLGGVRLNIVDESSLRGNIRHMREMLRPFGAEGLEVQSMAPSGQGCIVRALEDPMLGPLVSFGLAGDAVNLLDDWAHAIPPLTDTDLAELVRSPRASRKLFGYQGLPAVDVRSLEDLLNRVATLKDDHPEIALLEFNPVLVSAAGVTVLAADVRIGNPAQRTDSARRALSR</sequence>
<reference evidence="5 6" key="1">
    <citation type="submission" date="2024-09" db="EMBL/GenBank/DDBJ databases">
        <authorList>
            <person name="Salinas-Garcia M.A."/>
            <person name="Prieme A."/>
        </authorList>
    </citation>
    <scope>NUCLEOTIDE SEQUENCE [LARGE SCALE GENOMIC DNA]</scope>
    <source>
        <strain evidence="5 6">DSM 21081</strain>
    </source>
</reference>
<feature type="domain" description="N-acetyltransferase" evidence="4">
    <location>
        <begin position="26"/>
        <end position="177"/>
    </location>
</feature>
<keyword evidence="6" id="KW-1185">Reference proteome</keyword>
<keyword evidence="1" id="KW-0547">Nucleotide-binding</keyword>
<name>A0ABV4UII4_9MICC</name>